<feature type="transmembrane region" description="Helical" evidence="2">
    <location>
        <begin position="252"/>
        <end position="274"/>
    </location>
</feature>
<dbReference type="PANTHER" id="PTHR22911:SF134">
    <property type="entry name" value="DMT FAMILY TRANSPORTER"/>
    <property type="match status" value="1"/>
</dbReference>
<reference evidence="4 5" key="1">
    <citation type="submission" date="2018-02" db="EMBL/GenBank/DDBJ databases">
        <authorList>
            <person name="Cohen D.B."/>
            <person name="Kent A.D."/>
        </authorList>
    </citation>
    <scope>NUCLEOTIDE SEQUENCE [LARGE SCALE GENOMIC DNA]</scope>
    <source>
        <strain evidence="4 5">CCAP 1448/3</strain>
    </source>
</reference>
<evidence type="ECO:0000256" key="1">
    <source>
        <dbReference type="ARBA" id="ARBA00007362"/>
    </source>
</evidence>
<keyword evidence="2" id="KW-0472">Membrane</keyword>
<keyword evidence="5" id="KW-1185">Reference proteome</keyword>
<evidence type="ECO:0000259" key="3">
    <source>
        <dbReference type="Pfam" id="PF00892"/>
    </source>
</evidence>
<feature type="transmembrane region" description="Helical" evidence="2">
    <location>
        <begin position="107"/>
        <end position="124"/>
    </location>
</feature>
<comment type="caution">
    <text evidence="4">The sequence shown here is derived from an EMBL/GenBank/DDBJ whole genome shotgun (WGS) entry which is preliminary data.</text>
</comment>
<feature type="transmembrane region" description="Helical" evidence="2">
    <location>
        <begin position="221"/>
        <end position="240"/>
    </location>
</feature>
<reference evidence="4 5" key="2">
    <citation type="submission" date="2018-03" db="EMBL/GenBank/DDBJ databases">
        <title>The ancient ancestry and fast evolution of plastids.</title>
        <authorList>
            <person name="Moore K.R."/>
            <person name="Magnabosco C."/>
            <person name="Momper L."/>
            <person name="Gold D.A."/>
            <person name="Bosak T."/>
            <person name="Fournier G.P."/>
        </authorList>
    </citation>
    <scope>NUCLEOTIDE SEQUENCE [LARGE SCALE GENOMIC DNA]</scope>
    <source>
        <strain evidence="4 5">CCAP 1448/3</strain>
    </source>
</reference>
<organism evidence="4 5">
    <name type="scientific">Merismopedia glauca CCAP 1448/3</name>
    <dbReference type="NCBI Taxonomy" id="1296344"/>
    <lineage>
        <taxon>Bacteria</taxon>
        <taxon>Bacillati</taxon>
        <taxon>Cyanobacteriota</taxon>
        <taxon>Cyanophyceae</taxon>
        <taxon>Synechococcales</taxon>
        <taxon>Merismopediaceae</taxon>
        <taxon>Merismopedia</taxon>
    </lineage>
</organism>
<dbReference type="Gene3D" id="1.10.3730.20">
    <property type="match status" value="1"/>
</dbReference>
<dbReference type="OrthoDB" id="8479066at2"/>
<keyword evidence="2" id="KW-1133">Transmembrane helix</keyword>
<feature type="transmembrane region" description="Helical" evidence="2">
    <location>
        <begin position="286"/>
        <end position="304"/>
    </location>
</feature>
<feature type="domain" description="EamA" evidence="3">
    <location>
        <begin position="164"/>
        <end position="299"/>
    </location>
</feature>
<feature type="transmembrane region" description="Helical" evidence="2">
    <location>
        <begin position="73"/>
        <end position="95"/>
    </location>
</feature>
<evidence type="ECO:0000313" key="4">
    <source>
        <dbReference type="EMBL" id="PSB00432.1"/>
    </source>
</evidence>
<dbReference type="Pfam" id="PF00892">
    <property type="entry name" value="EamA"/>
    <property type="match status" value="2"/>
</dbReference>
<evidence type="ECO:0000313" key="5">
    <source>
        <dbReference type="Proteomes" id="UP000238762"/>
    </source>
</evidence>
<feature type="transmembrane region" description="Helical" evidence="2">
    <location>
        <begin position="192"/>
        <end position="209"/>
    </location>
</feature>
<feature type="transmembrane region" description="Helical" evidence="2">
    <location>
        <begin position="40"/>
        <end position="61"/>
    </location>
</feature>
<dbReference type="PANTHER" id="PTHR22911">
    <property type="entry name" value="ACYL-MALONYL CONDENSING ENZYME-RELATED"/>
    <property type="match status" value="1"/>
</dbReference>
<dbReference type="EMBL" id="PVWJ01000216">
    <property type="protein sequence ID" value="PSB00432.1"/>
    <property type="molecule type" value="Genomic_DNA"/>
</dbReference>
<comment type="similarity">
    <text evidence="1">Belongs to the EamA transporter family.</text>
</comment>
<keyword evidence="2" id="KW-0812">Transmembrane</keyword>
<sequence>MALHHSSGNWRLGLGLSSVAVFLWGILPVGLAVTLQALDVYTIVWFRFIFAFVVLGIYLATKRQLPPIIKLRTIPGWLIAIAILGLAFNYLFFLQGLQQTSPSNAEVIIQLAVVLMGLGGLAIFKERYRLPQWIGLGVLILGFSLFFHEQIQVLVNASQDYLIGSGIIVLGAITWAAYSLAQKQLLQKLSSFQIMWLIYGSCALLFSPFAKPQLLLSLDTLHLGTLLFCAFNTLIAYGAFAESLEHWEASKVSAVLALAPILTILAMELVTWLVPNLVPPEHITQLGIVGAVLVVAGSVSIALGKQS</sequence>
<dbReference type="Proteomes" id="UP000238762">
    <property type="component" value="Unassembled WGS sequence"/>
</dbReference>
<dbReference type="GO" id="GO:0016020">
    <property type="term" value="C:membrane"/>
    <property type="evidence" value="ECO:0007669"/>
    <property type="project" value="InterPro"/>
</dbReference>
<feature type="domain" description="EamA" evidence="3">
    <location>
        <begin position="13"/>
        <end position="146"/>
    </location>
</feature>
<dbReference type="SUPFAM" id="SSF103481">
    <property type="entry name" value="Multidrug resistance efflux transporter EmrE"/>
    <property type="match status" value="1"/>
</dbReference>
<dbReference type="InterPro" id="IPR000620">
    <property type="entry name" value="EamA_dom"/>
</dbReference>
<dbReference type="InterPro" id="IPR037185">
    <property type="entry name" value="EmrE-like"/>
</dbReference>
<name>A0A2T1BWR9_9CYAN</name>
<feature type="transmembrane region" description="Helical" evidence="2">
    <location>
        <begin position="161"/>
        <end position="180"/>
    </location>
</feature>
<evidence type="ECO:0000256" key="2">
    <source>
        <dbReference type="SAM" id="Phobius"/>
    </source>
</evidence>
<feature type="transmembrane region" description="Helical" evidence="2">
    <location>
        <begin position="136"/>
        <end position="155"/>
    </location>
</feature>
<dbReference type="AlphaFoldDB" id="A0A2T1BWR9"/>
<accession>A0A2T1BWR9</accession>
<protein>
    <submittedName>
        <fullName evidence="4">EamA family transporter</fullName>
    </submittedName>
</protein>
<dbReference type="RefSeq" id="WP_106291986.1">
    <property type="nucleotide sequence ID" value="NZ_CAWNTC010000033.1"/>
</dbReference>
<proteinExistence type="inferred from homology"/>
<gene>
    <name evidence="4" type="ORF">C7B64_23550</name>
</gene>
<feature type="transmembrane region" description="Helical" evidence="2">
    <location>
        <begin position="12"/>
        <end position="34"/>
    </location>
</feature>